<proteinExistence type="predicted"/>
<protein>
    <submittedName>
        <fullName evidence="1">Uncharacterized protein</fullName>
    </submittedName>
</protein>
<comment type="caution">
    <text evidence="1">The sequence shown here is derived from an EMBL/GenBank/DDBJ whole genome shotgun (WGS) entry which is preliminary data.</text>
</comment>
<gene>
    <name evidence="1" type="ORF">LEP1GSC038_2817</name>
</gene>
<organism evidence="1 2">
    <name type="scientific">Leptospira weilii str. 2006001855</name>
    <dbReference type="NCBI Taxonomy" id="996804"/>
    <lineage>
        <taxon>Bacteria</taxon>
        <taxon>Pseudomonadati</taxon>
        <taxon>Spirochaetota</taxon>
        <taxon>Spirochaetia</taxon>
        <taxon>Leptospirales</taxon>
        <taxon>Leptospiraceae</taxon>
        <taxon>Leptospira</taxon>
    </lineage>
</organism>
<evidence type="ECO:0000313" key="2">
    <source>
        <dbReference type="Proteomes" id="UP000012101"/>
    </source>
</evidence>
<dbReference type="AlphaFoldDB" id="M6FU18"/>
<reference evidence="1 2" key="1">
    <citation type="submission" date="2013-01" db="EMBL/GenBank/DDBJ databases">
        <authorList>
            <person name="Harkins D.M."/>
            <person name="Durkin A.S."/>
            <person name="Brinkac L.M."/>
            <person name="Haft D.H."/>
            <person name="Selengut J.D."/>
            <person name="Sanka R."/>
            <person name="DePew J."/>
            <person name="Purushe J."/>
            <person name="Hospenthal D.R."/>
            <person name="Murray C.K."/>
            <person name="Pimentel G."/>
            <person name="Wasfy M."/>
            <person name="Vinetz J.M."/>
            <person name="Sutton G.G."/>
            <person name="Nierman W.C."/>
            <person name="Fouts D.E."/>
        </authorList>
    </citation>
    <scope>NUCLEOTIDE SEQUENCE [LARGE SCALE GENOMIC DNA]</scope>
    <source>
        <strain evidence="1 2">2006001855</strain>
    </source>
</reference>
<accession>M6FU18</accession>
<name>M6FU18_9LEPT</name>
<dbReference type="EMBL" id="AFJM02000028">
    <property type="protein sequence ID" value="EMM73539.1"/>
    <property type="molecule type" value="Genomic_DNA"/>
</dbReference>
<sequence>MILWELRQVASVKCGRLYNASSAVENEKEFSKSRNSYF</sequence>
<dbReference type="Proteomes" id="UP000012101">
    <property type="component" value="Unassembled WGS sequence"/>
</dbReference>
<evidence type="ECO:0000313" key="1">
    <source>
        <dbReference type="EMBL" id="EMM73539.1"/>
    </source>
</evidence>